<organism evidence="1">
    <name type="scientific">marine sediment metagenome</name>
    <dbReference type="NCBI Taxonomy" id="412755"/>
    <lineage>
        <taxon>unclassified sequences</taxon>
        <taxon>metagenomes</taxon>
        <taxon>ecological metagenomes</taxon>
    </lineage>
</organism>
<evidence type="ECO:0000313" key="1">
    <source>
        <dbReference type="EMBL" id="KKK55163.1"/>
    </source>
</evidence>
<evidence type="ECO:0008006" key="2">
    <source>
        <dbReference type="Google" id="ProtNLM"/>
    </source>
</evidence>
<feature type="non-terminal residue" evidence="1">
    <location>
        <position position="139"/>
    </location>
</feature>
<sequence>MKRPYLLKKRGKYWYYRLCDEITFHSIGETAKARAEEYVLNTAIPKGNELDKKRKEPTFKEYSSPFYIWDSCPHIRRLLDERKSITHRHARNQRSQMDKYMLPDIIVQKKLSEIKRADLIDFRSRLLDKIPDFFITVNK</sequence>
<gene>
    <name evidence="1" type="ORF">LCGC14_3077360</name>
</gene>
<comment type="caution">
    <text evidence="1">The sequence shown here is derived from an EMBL/GenBank/DDBJ whole genome shotgun (WGS) entry which is preliminary data.</text>
</comment>
<name>A0A0F8WF29_9ZZZZ</name>
<dbReference type="EMBL" id="LAZR01065630">
    <property type="protein sequence ID" value="KKK55163.1"/>
    <property type="molecule type" value="Genomic_DNA"/>
</dbReference>
<dbReference type="AlphaFoldDB" id="A0A0F8WF29"/>
<protein>
    <recommendedName>
        <fullName evidence="2">Integrase SAM-like N-terminal domain-containing protein</fullName>
    </recommendedName>
</protein>
<proteinExistence type="predicted"/>
<accession>A0A0F8WF29</accession>
<reference evidence="1" key="1">
    <citation type="journal article" date="2015" name="Nature">
        <title>Complex archaea that bridge the gap between prokaryotes and eukaryotes.</title>
        <authorList>
            <person name="Spang A."/>
            <person name="Saw J.H."/>
            <person name="Jorgensen S.L."/>
            <person name="Zaremba-Niedzwiedzka K."/>
            <person name="Martijn J."/>
            <person name="Lind A.E."/>
            <person name="van Eijk R."/>
            <person name="Schleper C."/>
            <person name="Guy L."/>
            <person name="Ettema T.J."/>
        </authorList>
    </citation>
    <scope>NUCLEOTIDE SEQUENCE</scope>
</reference>